<dbReference type="Proteomes" id="UP000600918">
    <property type="component" value="Unassembled WGS sequence"/>
</dbReference>
<sequence>MSAVTGAEPRDHSDCSLGLECSPGYSAVCLCLIDLPTINIRLVYDPRRLEDIMLLVPSYKATTSGNVNIDTNSVERWIEEVERTEGTRNGISKRMRSGAEEVRPENGTREESPILSKVKGCQRKIERDRSFHLRSLRPTSSPRRLSKHKEERFDFLKELGVSLPRLAVLLYYRLLLAQVDSEIIELRHALDASAFRTSS</sequence>
<protein>
    <submittedName>
        <fullName evidence="1">Uncharacterized protein</fullName>
    </submittedName>
</protein>
<evidence type="ECO:0000313" key="1">
    <source>
        <dbReference type="EMBL" id="KAF7434790.1"/>
    </source>
</evidence>
<reference evidence="1" key="1">
    <citation type="journal article" date="2020" name="G3 (Bethesda)">
        <title>High-Quality Assemblies for Three Invasive Social Wasps from the &lt;i&gt;Vespula&lt;/i&gt; Genus.</title>
        <authorList>
            <person name="Harrop T.W.R."/>
            <person name="Guhlin J."/>
            <person name="McLaughlin G.M."/>
            <person name="Permina E."/>
            <person name="Stockwell P."/>
            <person name="Gilligan J."/>
            <person name="Le Lec M.F."/>
            <person name="Gruber M.A.M."/>
            <person name="Quinn O."/>
            <person name="Lovegrove M."/>
            <person name="Duncan E.J."/>
            <person name="Remnant E.J."/>
            <person name="Van Eeckhoven J."/>
            <person name="Graham B."/>
            <person name="Knapp R.A."/>
            <person name="Langford K.W."/>
            <person name="Kronenberg Z."/>
            <person name="Press M.O."/>
            <person name="Eacker S.M."/>
            <person name="Wilson-Rankin E.E."/>
            <person name="Purcell J."/>
            <person name="Lester P.J."/>
            <person name="Dearden P.K."/>
        </authorList>
    </citation>
    <scope>NUCLEOTIDE SEQUENCE</scope>
    <source>
        <strain evidence="1">Volc-1</strain>
    </source>
</reference>
<gene>
    <name evidence="1" type="ORF">H0235_002981</name>
</gene>
<accession>A0A834PB44</accession>
<dbReference type="EMBL" id="JACSDY010000002">
    <property type="protein sequence ID" value="KAF7434790.1"/>
    <property type="molecule type" value="Genomic_DNA"/>
</dbReference>
<proteinExistence type="predicted"/>
<keyword evidence="2" id="KW-1185">Reference proteome</keyword>
<organism evidence="1 2">
    <name type="scientific">Vespula pensylvanica</name>
    <name type="common">Western yellow jacket</name>
    <name type="synonym">Wasp</name>
    <dbReference type="NCBI Taxonomy" id="30213"/>
    <lineage>
        <taxon>Eukaryota</taxon>
        <taxon>Metazoa</taxon>
        <taxon>Ecdysozoa</taxon>
        <taxon>Arthropoda</taxon>
        <taxon>Hexapoda</taxon>
        <taxon>Insecta</taxon>
        <taxon>Pterygota</taxon>
        <taxon>Neoptera</taxon>
        <taxon>Endopterygota</taxon>
        <taxon>Hymenoptera</taxon>
        <taxon>Apocrita</taxon>
        <taxon>Aculeata</taxon>
        <taxon>Vespoidea</taxon>
        <taxon>Vespidae</taxon>
        <taxon>Vespinae</taxon>
        <taxon>Vespula</taxon>
    </lineage>
</organism>
<evidence type="ECO:0000313" key="2">
    <source>
        <dbReference type="Proteomes" id="UP000600918"/>
    </source>
</evidence>
<dbReference type="AlphaFoldDB" id="A0A834PB44"/>
<name>A0A834PB44_VESPE</name>
<comment type="caution">
    <text evidence="1">The sequence shown here is derived from an EMBL/GenBank/DDBJ whole genome shotgun (WGS) entry which is preliminary data.</text>
</comment>